<reference evidence="1" key="1">
    <citation type="submission" date="2018-02" db="EMBL/GenBank/DDBJ databases">
        <title>Rhizophora mucronata_Transcriptome.</title>
        <authorList>
            <person name="Meera S.P."/>
            <person name="Sreeshan A."/>
            <person name="Augustine A."/>
        </authorList>
    </citation>
    <scope>NUCLEOTIDE SEQUENCE</scope>
    <source>
        <tissue evidence="1">Leaf</tissue>
    </source>
</reference>
<protein>
    <submittedName>
        <fullName evidence="1">Uncharacterized protein</fullName>
    </submittedName>
</protein>
<proteinExistence type="predicted"/>
<evidence type="ECO:0000313" key="1">
    <source>
        <dbReference type="EMBL" id="MBX54538.1"/>
    </source>
</evidence>
<dbReference type="EMBL" id="GGEC01074054">
    <property type="protein sequence ID" value="MBX54538.1"/>
    <property type="molecule type" value="Transcribed_RNA"/>
</dbReference>
<dbReference type="AlphaFoldDB" id="A0A2P2PID4"/>
<sequence length="86" mass="9844">MQSRTSIIELETIDQLSTSSSINTVKKLTILYRQNINNWPVCSLSGKLFQCILGHFIWPFPFPFTHNGGASLPFHEPFDRPQQILP</sequence>
<organism evidence="1">
    <name type="scientific">Rhizophora mucronata</name>
    <name type="common">Asiatic mangrove</name>
    <dbReference type="NCBI Taxonomy" id="61149"/>
    <lineage>
        <taxon>Eukaryota</taxon>
        <taxon>Viridiplantae</taxon>
        <taxon>Streptophyta</taxon>
        <taxon>Embryophyta</taxon>
        <taxon>Tracheophyta</taxon>
        <taxon>Spermatophyta</taxon>
        <taxon>Magnoliopsida</taxon>
        <taxon>eudicotyledons</taxon>
        <taxon>Gunneridae</taxon>
        <taxon>Pentapetalae</taxon>
        <taxon>rosids</taxon>
        <taxon>fabids</taxon>
        <taxon>Malpighiales</taxon>
        <taxon>Rhizophoraceae</taxon>
        <taxon>Rhizophora</taxon>
    </lineage>
</organism>
<accession>A0A2P2PID4</accession>
<name>A0A2P2PID4_RHIMU</name>